<accession>A0AAE2W1T0</accession>
<dbReference type="Pfam" id="PF13365">
    <property type="entry name" value="Trypsin_2"/>
    <property type="match status" value="1"/>
</dbReference>
<keyword evidence="2" id="KW-0732">Signal</keyword>
<dbReference type="SUPFAM" id="SSF50494">
    <property type="entry name" value="Trypsin-like serine proteases"/>
    <property type="match status" value="1"/>
</dbReference>
<gene>
    <name evidence="3" type="ORF">JQV55_19020</name>
</gene>
<evidence type="ECO:0000256" key="2">
    <source>
        <dbReference type="SAM" id="SignalP"/>
    </source>
</evidence>
<name>A0AAE2W1T0_9RHOB</name>
<feature type="signal peptide" evidence="2">
    <location>
        <begin position="1"/>
        <end position="23"/>
    </location>
</feature>
<keyword evidence="4" id="KW-1185">Reference proteome</keyword>
<evidence type="ECO:0000256" key="1">
    <source>
        <dbReference type="SAM" id="MobiDB-lite"/>
    </source>
</evidence>
<comment type="caution">
    <text evidence="3">The sequence shown here is derived from an EMBL/GenBank/DDBJ whole genome shotgun (WGS) entry which is preliminary data.</text>
</comment>
<feature type="compositionally biased region" description="Polar residues" evidence="1">
    <location>
        <begin position="357"/>
        <end position="372"/>
    </location>
</feature>
<dbReference type="Gene3D" id="2.40.10.10">
    <property type="entry name" value="Trypsin-like serine proteases"/>
    <property type="match status" value="2"/>
</dbReference>
<dbReference type="InterPro" id="IPR009003">
    <property type="entry name" value="Peptidase_S1_PA"/>
</dbReference>
<evidence type="ECO:0000313" key="3">
    <source>
        <dbReference type="EMBL" id="MBM1715670.1"/>
    </source>
</evidence>
<dbReference type="Proteomes" id="UP000732193">
    <property type="component" value="Unassembled WGS sequence"/>
</dbReference>
<feature type="chain" id="PRO_5042142178" evidence="2">
    <location>
        <begin position="24"/>
        <end position="582"/>
    </location>
</feature>
<dbReference type="AlphaFoldDB" id="A0AAE2W1T0"/>
<feature type="region of interest" description="Disordered" evidence="1">
    <location>
        <begin position="352"/>
        <end position="385"/>
    </location>
</feature>
<reference evidence="3 4" key="1">
    <citation type="submission" date="2021-01" db="EMBL/GenBank/DDBJ databases">
        <title>Diatom-associated Roseobacters Show Island Model of Population Structure.</title>
        <authorList>
            <person name="Qu L."/>
            <person name="Feng X."/>
            <person name="Chen Y."/>
            <person name="Li L."/>
            <person name="Wang X."/>
            <person name="Hu Z."/>
            <person name="Wang H."/>
            <person name="Luo H."/>
        </authorList>
    </citation>
    <scope>NUCLEOTIDE SEQUENCE [LARGE SCALE GENOMIC DNA]</scope>
    <source>
        <strain evidence="3 4">TR60-84</strain>
    </source>
</reference>
<dbReference type="EMBL" id="JAFBRM010000008">
    <property type="protein sequence ID" value="MBM1715670.1"/>
    <property type="molecule type" value="Genomic_DNA"/>
</dbReference>
<dbReference type="PANTHER" id="PTHR43019:SF23">
    <property type="entry name" value="PROTEASE DO-LIKE 5, CHLOROPLASTIC"/>
    <property type="match status" value="1"/>
</dbReference>
<organism evidence="3 4">
    <name type="scientific">Sulfitobacter geojensis</name>
    <dbReference type="NCBI Taxonomy" id="1342299"/>
    <lineage>
        <taxon>Bacteria</taxon>
        <taxon>Pseudomonadati</taxon>
        <taxon>Pseudomonadota</taxon>
        <taxon>Alphaproteobacteria</taxon>
        <taxon>Rhodobacterales</taxon>
        <taxon>Roseobacteraceae</taxon>
        <taxon>Sulfitobacter</taxon>
    </lineage>
</organism>
<protein>
    <submittedName>
        <fullName evidence="3">Trypsin-like peptidase domain-containing protein</fullName>
    </submittedName>
</protein>
<dbReference type="InterPro" id="IPR043504">
    <property type="entry name" value="Peptidase_S1_PA_chymotrypsin"/>
</dbReference>
<sequence length="582" mass="61983">MKSMLLAPIGLGLFIFMASTSIAQDMVPRGQCAVVVASRPSISDAVAYIRENNWQNIARIFQSNNGWLAITAGMIANDGSTSAIARMKAMGQIPSDAYCSTGGPYVKEVDWRSNSQETSRPISRGLWAEFDARPFTQSEKRFLQASLAMEGYYSGLLDGVWGRGSQTALERYSTDEFDTPKPMNAHAAFLASTTATRWFAEGWEYQYVGYLDLSVLLPSKGLTMIEDNGQHKVWEHNSEKLTIHFNDLDTDGVRRIHDAITSASDLVAKPYSLRGSGAWVTSVLTTSGSIYMRSDLISGSWSTVIVDAAPQMDGVASLISSSIRAGRPVEVLPSETGVLVQNINEVSVAIRDANGSPPVSQPNNGVSRSSAPDTPDSREQPSSTGTGFYITEDGIALTNAHVVQDCTSVALGGLPAEIIATSSAFDLAAVRLIAPKNTVRLTFAPEDVALNSDITLAGYPLHGLLGGLNVSRGSISSMKGLLGDETKIQISAPVQPGNSGGPVVDRFGDVVGVVVSKLDTVALADATGDIAQNVNFAVRGSMAKVFLSSNGISYGETAEREPIEPEKAAELLQSATRLIECN</sequence>
<dbReference type="RefSeq" id="WP_203243418.1">
    <property type="nucleotide sequence ID" value="NZ_JAFBRH010000004.1"/>
</dbReference>
<evidence type="ECO:0000313" key="4">
    <source>
        <dbReference type="Proteomes" id="UP000732193"/>
    </source>
</evidence>
<proteinExistence type="predicted"/>
<dbReference type="PANTHER" id="PTHR43019">
    <property type="entry name" value="SERINE ENDOPROTEASE DEGS"/>
    <property type="match status" value="1"/>
</dbReference>